<reference evidence="11" key="1">
    <citation type="submission" date="2022-12" db="EMBL/GenBank/DDBJ databases">
        <authorList>
            <person name="Petersen C."/>
        </authorList>
    </citation>
    <scope>NUCLEOTIDE SEQUENCE</scope>
    <source>
        <strain evidence="11">IBT 21472</strain>
    </source>
</reference>
<feature type="chain" id="PRO_5041155273" description="alpha-1,2-Mannosidase" evidence="10">
    <location>
        <begin position="30"/>
        <end position="618"/>
    </location>
</feature>
<evidence type="ECO:0000256" key="7">
    <source>
        <dbReference type="PIRSR" id="PIRSR601382-3"/>
    </source>
</evidence>
<evidence type="ECO:0000256" key="5">
    <source>
        <dbReference type="ARBA" id="ARBA00023157"/>
    </source>
</evidence>
<feature type="disulfide bond" evidence="7">
    <location>
        <begin position="402"/>
        <end position="431"/>
    </location>
</feature>
<reference evidence="11" key="2">
    <citation type="journal article" date="2023" name="IMA Fungus">
        <title>Comparative genomic study of the Penicillium genus elucidates a diverse pangenome and 15 lateral gene transfer events.</title>
        <authorList>
            <person name="Petersen C."/>
            <person name="Sorensen T."/>
            <person name="Nielsen M.R."/>
            <person name="Sondergaard T.E."/>
            <person name="Sorensen J.L."/>
            <person name="Fitzpatrick D.A."/>
            <person name="Frisvad J.C."/>
            <person name="Nielsen K.L."/>
        </authorList>
    </citation>
    <scope>NUCLEOTIDE SEQUENCE</scope>
    <source>
        <strain evidence="11">IBT 21472</strain>
    </source>
</reference>
<dbReference type="GO" id="GO:0005783">
    <property type="term" value="C:endoplasmic reticulum"/>
    <property type="evidence" value="ECO:0007669"/>
    <property type="project" value="TreeGrafter"/>
</dbReference>
<evidence type="ECO:0000256" key="10">
    <source>
        <dbReference type="SAM" id="SignalP"/>
    </source>
</evidence>
<evidence type="ECO:0000256" key="4">
    <source>
        <dbReference type="ARBA" id="ARBA00022801"/>
    </source>
</evidence>
<keyword evidence="4 8" id="KW-0378">Hydrolase</keyword>
<dbReference type="EC" id="3.2.1.-" evidence="8"/>
<keyword evidence="12" id="KW-1185">Reference proteome</keyword>
<dbReference type="PANTHER" id="PTHR11742">
    <property type="entry name" value="MANNOSYL-OLIGOSACCHARIDE ALPHA-1,2-MANNOSIDASE-RELATED"/>
    <property type="match status" value="1"/>
</dbReference>
<dbReference type="GO" id="GO:0005509">
    <property type="term" value="F:calcium ion binding"/>
    <property type="evidence" value="ECO:0007669"/>
    <property type="project" value="InterPro"/>
</dbReference>
<feature type="compositionally biased region" description="Basic and acidic residues" evidence="9">
    <location>
        <begin position="50"/>
        <end position="59"/>
    </location>
</feature>
<keyword evidence="6" id="KW-0106">Calcium</keyword>
<dbReference type="EMBL" id="JAPZBO010000007">
    <property type="protein sequence ID" value="KAJ5311699.1"/>
    <property type="molecule type" value="Genomic_DNA"/>
</dbReference>
<keyword evidence="8" id="KW-0326">Glycosidase</keyword>
<accession>A0A9W9PWD7</accession>
<dbReference type="InterPro" id="IPR036026">
    <property type="entry name" value="Seven-hairpin_glycosidases"/>
</dbReference>
<evidence type="ECO:0000256" key="8">
    <source>
        <dbReference type="RuleBase" id="RU361193"/>
    </source>
</evidence>
<dbReference type="GO" id="GO:0005975">
    <property type="term" value="P:carbohydrate metabolic process"/>
    <property type="evidence" value="ECO:0007669"/>
    <property type="project" value="InterPro"/>
</dbReference>
<dbReference type="GO" id="GO:0036503">
    <property type="term" value="P:ERAD pathway"/>
    <property type="evidence" value="ECO:0007669"/>
    <property type="project" value="UniProtKB-ARBA"/>
</dbReference>
<feature type="signal peptide" evidence="10">
    <location>
        <begin position="1"/>
        <end position="29"/>
    </location>
</feature>
<comment type="similarity">
    <text evidence="3 8">Belongs to the glycosyl hydrolase 47 family.</text>
</comment>
<dbReference type="PANTHER" id="PTHR11742:SF89">
    <property type="entry name" value="ALPHA-1,2-MANNOSIDASE"/>
    <property type="match status" value="1"/>
</dbReference>
<evidence type="ECO:0000256" key="2">
    <source>
        <dbReference type="ARBA" id="ARBA00004922"/>
    </source>
</evidence>
<feature type="region of interest" description="Disordered" evidence="9">
    <location>
        <begin position="30"/>
        <end position="59"/>
    </location>
</feature>
<keyword evidence="10" id="KW-0732">Signal</keyword>
<organism evidence="11 12">
    <name type="scientific">Penicillium atrosanguineum</name>
    <dbReference type="NCBI Taxonomy" id="1132637"/>
    <lineage>
        <taxon>Eukaryota</taxon>
        <taxon>Fungi</taxon>
        <taxon>Dikarya</taxon>
        <taxon>Ascomycota</taxon>
        <taxon>Pezizomycotina</taxon>
        <taxon>Eurotiomycetes</taxon>
        <taxon>Eurotiomycetidae</taxon>
        <taxon>Eurotiales</taxon>
        <taxon>Aspergillaceae</taxon>
        <taxon>Penicillium</taxon>
    </lineage>
</organism>
<dbReference type="AlphaFoldDB" id="A0A9W9PWD7"/>
<comment type="caution">
    <text evidence="11">The sequence shown here is derived from an EMBL/GenBank/DDBJ whole genome shotgun (WGS) entry which is preliminary data.</text>
</comment>
<evidence type="ECO:0000256" key="9">
    <source>
        <dbReference type="SAM" id="MobiDB-lite"/>
    </source>
</evidence>
<dbReference type="GO" id="GO:0004571">
    <property type="term" value="F:mannosyl-oligosaccharide 1,2-alpha-mannosidase activity"/>
    <property type="evidence" value="ECO:0007669"/>
    <property type="project" value="InterPro"/>
</dbReference>
<dbReference type="PRINTS" id="PR00747">
    <property type="entry name" value="GLYHDRLASE47"/>
</dbReference>
<dbReference type="OrthoDB" id="8118055at2759"/>
<dbReference type="InterPro" id="IPR001382">
    <property type="entry name" value="Glyco_hydro_47"/>
</dbReference>
<gene>
    <name evidence="11" type="ORF">N7476_007559</name>
</gene>
<dbReference type="FunFam" id="1.50.10.10:FF:000037">
    <property type="entry name" value="alpha-1,2-Mannosidase"/>
    <property type="match status" value="1"/>
</dbReference>
<keyword evidence="5 7" id="KW-1015">Disulfide bond</keyword>
<evidence type="ECO:0000256" key="6">
    <source>
        <dbReference type="PIRSR" id="PIRSR601382-2"/>
    </source>
</evidence>
<dbReference type="Pfam" id="PF01532">
    <property type="entry name" value="Glyco_hydro_47"/>
    <property type="match status" value="1"/>
</dbReference>
<comment type="pathway">
    <text evidence="2">Protein modification; protein glycosylation.</text>
</comment>
<evidence type="ECO:0000256" key="1">
    <source>
        <dbReference type="ARBA" id="ARBA00001913"/>
    </source>
</evidence>
<protein>
    <recommendedName>
        <fullName evidence="8">alpha-1,2-Mannosidase</fullName>
        <ecNumber evidence="8">3.2.1.-</ecNumber>
    </recommendedName>
</protein>
<evidence type="ECO:0000313" key="11">
    <source>
        <dbReference type="EMBL" id="KAJ5311699.1"/>
    </source>
</evidence>
<dbReference type="InterPro" id="IPR050749">
    <property type="entry name" value="Glycosyl_Hydrolase_47"/>
</dbReference>
<feature type="compositionally biased region" description="Pro residues" evidence="9">
    <location>
        <begin position="33"/>
        <end position="48"/>
    </location>
</feature>
<comment type="cofactor">
    <cofactor evidence="1 6">
        <name>Ca(2+)</name>
        <dbReference type="ChEBI" id="CHEBI:29108"/>
    </cofactor>
</comment>
<evidence type="ECO:0000313" key="12">
    <source>
        <dbReference type="Proteomes" id="UP001147746"/>
    </source>
</evidence>
<dbReference type="Gene3D" id="1.50.10.10">
    <property type="match status" value="1"/>
</dbReference>
<dbReference type="SUPFAM" id="SSF48225">
    <property type="entry name" value="Seven-hairpin glycosidases"/>
    <property type="match status" value="1"/>
</dbReference>
<name>A0A9W9PWD7_9EURO</name>
<sequence>MNRARRQLLGCVLVAVVLFLLYRRRQSGADVNVPPPVTPEAPEIPAPENPEEHPHDETKPPYLWRDLPLRFPPTVIELLPEGSPRDLPGLQAGSEHVSRITLWHQQSRKAAVKEAFQRCWKSYKNLAWQTDELAPLSGLPQNGLGGWGTTLVDNLDTLWIMGMHDEFNEAVEAVTQIRYEDTQSPEINTHETNTRHLGGLLAAYDLSGDRRLLDKAVHVGDMLYAAFDTPNRMPITHWDSHRAERQEEQLAEEATSPSEVSSFVLEFTRLSQITGDQRYSNAAHQVMVRLQLAQDMSKLPGMWPVVLNTRANMADSDKFTMGPEADSLYKSLPKAYALLGGRLSMYRTMYEKATRTVASHSLFRPMNAQGKDILVPGSVQVTMTQNGKPRTHLEPQVHHRACFAGGMFAVGGALFNIPIHRKIANKLVDGCIWASQAMPMGIMPEVYEAVPCASQTSCPWNEWHWKQEVWKKENTVNPDPSLDADAFIRDHRIPRGFIAIPDTRYNLRPDTIESIFMLYRVTGREDLLDTAWEMFETIQNATRVENGNAGLVDVTDDQGETGHTDLMESYWMAQTLKYFYLIFSTPDILSLDDYVFNSAGHPFKLPRLAEMEKAFELQ</sequence>
<evidence type="ECO:0000256" key="3">
    <source>
        <dbReference type="ARBA" id="ARBA00007658"/>
    </source>
</evidence>
<dbReference type="GO" id="GO:0016020">
    <property type="term" value="C:membrane"/>
    <property type="evidence" value="ECO:0007669"/>
    <property type="project" value="InterPro"/>
</dbReference>
<proteinExistence type="inferred from homology"/>
<dbReference type="InterPro" id="IPR012341">
    <property type="entry name" value="6hp_glycosidase-like_sf"/>
</dbReference>
<keyword evidence="6" id="KW-0479">Metal-binding</keyword>
<feature type="binding site" evidence="6">
    <location>
        <position position="598"/>
    </location>
    <ligand>
        <name>Ca(2+)</name>
        <dbReference type="ChEBI" id="CHEBI:29108"/>
    </ligand>
</feature>
<dbReference type="Proteomes" id="UP001147746">
    <property type="component" value="Unassembled WGS sequence"/>
</dbReference>